<reference evidence="2" key="1">
    <citation type="journal article" date="2021" name="Environ. Microbiol.">
        <title>Genomic characterization of three novel Desulfobacterota classes expand the metabolic and phylogenetic diversity of the phylum.</title>
        <authorList>
            <person name="Murphy C.L."/>
            <person name="Biggerstaff J."/>
            <person name="Eichhorn A."/>
            <person name="Ewing E."/>
            <person name="Shahan R."/>
            <person name="Soriano D."/>
            <person name="Stewart S."/>
            <person name="VanMol K."/>
            <person name="Walker R."/>
            <person name="Walters P."/>
            <person name="Elshahed M.S."/>
            <person name="Youssef N.H."/>
        </authorList>
    </citation>
    <scope>NUCLEOTIDE SEQUENCE</scope>
    <source>
        <strain evidence="2">Zod_Metabat.24</strain>
    </source>
</reference>
<dbReference type="InterPro" id="IPR015077">
    <property type="entry name" value="DUF1858"/>
</dbReference>
<feature type="domain" description="DUF1858" evidence="1">
    <location>
        <begin position="8"/>
        <end position="59"/>
    </location>
</feature>
<evidence type="ECO:0000313" key="3">
    <source>
        <dbReference type="Proteomes" id="UP000809273"/>
    </source>
</evidence>
<dbReference type="InterPro" id="IPR038062">
    <property type="entry name" value="ScdA-like_N_sf"/>
</dbReference>
<evidence type="ECO:0000313" key="2">
    <source>
        <dbReference type="EMBL" id="MBN1572632.1"/>
    </source>
</evidence>
<sequence length="71" mass="7765">MGNTEKKITSDMTIFEVLKKYPETEEVIKKHFQGGCFACPASRMESIGEGAAVHGLDVDFILDELNKSASA</sequence>
<organism evidence="2 3">
    <name type="scientific">Candidatus Zymogenus saltonus</name>
    <dbReference type="NCBI Taxonomy" id="2844893"/>
    <lineage>
        <taxon>Bacteria</taxon>
        <taxon>Deltaproteobacteria</taxon>
        <taxon>Candidatus Zymogenia</taxon>
        <taxon>Candidatus Zymogeniales</taxon>
        <taxon>Candidatus Zymogenaceae</taxon>
        <taxon>Candidatus Zymogenus</taxon>
    </lineage>
</organism>
<reference evidence="2" key="2">
    <citation type="submission" date="2021-01" db="EMBL/GenBank/DDBJ databases">
        <authorList>
            <person name="Hahn C.R."/>
            <person name="Youssef N.H."/>
            <person name="Elshahed M."/>
        </authorList>
    </citation>
    <scope>NUCLEOTIDE SEQUENCE</scope>
    <source>
        <strain evidence="2">Zod_Metabat.24</strain>
    </source>
</reference>
<protein>
    <submittedName>
        <fullName evidence="2">DUF1858 domain-containing protein</fullName>
    </submittedName>
</protein>
<accession>A0A9D8KDS8</accession>
<evidence type="ECO:0000259" key="1">
    <source>
        <dbReference type="Pfam" id="PF08984"/>
    </source>
</evidence>
<dbReference type="EMBL" id="JAFGIX010000027">
    <property type="protein sequence ID" value="MBN1572632.1"/>
    <property type="molecule type" value="Genomic_DNA"/>
</dbReference>
<name>A0A9D8KDS8_9DELT</name>
<dbReference type="PANTHER" id="PTHR39341:SF1">
    <property type="entry name" value="DUF1858 DOMAIN-CONTAINING PROTEIN"/>
    <property type="match status" value="1"/>
</dbReference>
<dbReference type="Proteomes" id="UP000809273">
    <property type="component" value="Unassembled WGS sequence"/>
</dbReference>
<proteinExistence type="predicted"/>
<dbReference type="PANTHER" id="PTHR39341">
    <property type="entry name" value="BSL7085 PROTEIN"/>
    <property type="match status" value="1"/>
</dbReference>
<dbReference type="SUPFAM" id="SSF140683">
    <property type="entry name" value="SP0561-like"/>
    <property type="match status" value="1"/>
</dbReference>
<dbReference type="InterPro" id="IPR023883">
    <property type="entry name" value="CHP03980_redox-disulphide"/>
</dbReference>
<gene>
    <name evidence="2" type="ORF">JW984_05475</name>
</gene>
<dbReference type="Gene3D" id="1.10.3910.10">
    <property type="entry name" value="SP0561-like"/>
    <property type="match status" value="1"/>
</dbReference>
<comment type="caution">
    <text evidence="2">The sequence shown here is derived from an EMBL/GenBank/DDBJ whole genome shotgun (WGS) entry which is preliminary data.</text>
</comment>
<dbReference type="Pfam" id="PF08984">
    <property type="entry name" value="DUF1858"/>
    <property type="match status" value="1"/>
</dbReference>
<dbReference type="AlphaFoldDB" id="A0A9D8KDS8"/>
<dbReference type="NCBIfam" id="TIGR03980">
    <property type="entry name" value="prismane_assoc"/>
    <property type="match status" value="1"/>
</dbReference>